<dbReference type="KEGG" id="ovi:T265_13680"/>
<protein>
    <recommendedName>
        <fullName evidence="4">Peptidase A1 domain-containing protein</fullName>
    </recommendedName>
</protein>
<feature type="active site" evidence="2">
    <location>
        <position position="211"/>
    </location>
</feature>
<dbReference type="OrthoDB" id="5790032at2759"/>
<dbReference type="InterPro" id="IPR034164">
    <property type="entry name" value="Pepsin-like_dom"/>
</dbReference>
<comment type="similarity">
    <text evidence="1 3">Belongs to the peptidase A1 family.</text>
</comment>
<dbReference type="STRING" id="6198.A0A074ZLS1"/>
<dbReference type="Gene3D" id="2.40.70.10">
    <property type="entry name" value="Acid Proteases"/>
    <property type="match status" value="2"/>
</dbReference>
<sequence length="320" mass="36208">FRSNPTCSHLFLCYIYYGIVEVGSPTQYFKLTFDTGSPILWVPSMRLAQERPMVRSAYVPEAVVRKSGSITLRYGNYIARGDIFSDLVKFNKRPFRTEFAAINTIEGYVDQLYTIDGIFGLGKKQLFREFKTTPLDDMVAQKVIPKRQFAFIFDRGGSSGTVIFGDISKTRFSGTVNYVPVVNKDEWVIKIKSITYEDGTVLASDLSALLDTGAYRTYLPTSFADNLFSGIWKQANLDDLIVRCDAMRLMPTLLLNLEGHQLKWEANKYTEQLDIGQCKSTIQPANLPFSYNAIMGISFLRHFAVIYDVDNDVVGFAEPI</sequence>
<evidence type="ECO:0000313" key="6">
    <source>
        <dbReference type="Proteomes" id="UP000054324"/>
    </source>
</evidence>
<dbReference type="PANTHER" id="PTHR47966:SF51">
    <property type="entry name" value="BETA-SITE APP-CLEAVING ENZYME, ISOFORM A-RELATED"/>
    <property type="match status" value="1"/>
</dbReference>
<evidence type="ECO:0000256" key="3">
    <source>
        <dbReference type="RuleBase" id="RU000454"/>
    </source>
</evidence>
<reference evidence="5 6" key="1">
    <citation type="submission" date="2013-11" db="EMBL/GenBank/DDBJ databases">
        <title>Opisthorchis viverrini - life in the bile duct.</title>
        <authorList>
            <person name="Young N.D."/>
            <person name="Nagarajan N."/>
            <person name="Lin S.J."/>
            <person name="Korhonen P.K."/>
            <person name="Jex A.R."/>
            <person name="Hall R.S."/>
            <person name="Safavi-Hemami H."/>
            <person name="Kaewkong W."/>
            <person name="Bertrand D."/>
            <person name="Gao S."/>
            <person name="Seet Q."/>
            <person name="Wongkham S."/>
            <person name="Teh B.T."/>
            <person name="Wongkham C."/>
            <person name="Intapan P.M."/>
            <person name="Maleewong W."/>
            <person name="Yang X."/>
            <person name="Hu M."/>
            <person name="Wang Z."/>
            <person name="Hofmann A."/>
            <person name="Sternberg P.W."/>
            <person name="Tan P."/>
            <person name="Wang J."/>
            <person name="Gasser R.B."/>
        </authorList>
    </citation>
    <scope>NUCLEOTIDE SEQUENCE [LARGE SCALE GENOMIC DNA]</scope>
</reference>
<feature type="non-terminal residue" evidence="5">
    <location>
        <position position="1"/>
    </location>
</feature>
<dbReference type="GO" id="GO:0006508">
    <property type="term" value="P:proteolysis"/>
    <property type="evidence" value="ECO:0007669"/>
    <property type="project" value="UniProtKB-KW"/>
</dbReference>
<dbReference type="InterPro" id="IPR001969">
    <property type="entry name" value="Aspartic_peptidase_AS"/>
</dbReference>
<feature type="active site" evidence="2">
    <location>
        <position position="34"/>
    </location>
</feature>
<dbReference type="GO" id="GO:0004190">
    <property type="term" value="F:aspartic-type endopeptidase activity"/>
    <property type="evidence" value="ECO:0007669"/>
    <property type="project" value="UniProtKB-KW"/>
</dbReference>
<keyword evidence="3" id="KW-0064">Aspartyl protease</keyword>
<feature type="domain" description="Peptidase A1" evidence="4">
    <location>
        <begin position="16"/>
        <end position="317"/>
    </location>
</feature>
<evidence type="ECO:0000256" key="2">
    <source>
        <dbReference type="PIRSR" id="PIRSR601461-1"/>
    </source>
</evidence>
<gene>
    <name evidence="5" type="ORF">T265_13680</name>
</gene>
<dbReference type="PRINTS" id="PR00792">
    <property type="entry name" value="PEPSIN"/>
</dbReference>
<dbReference type="AlphaFoldDB" id="A0A074ZLS1"/>
<feature type="non-terminal residue" evidence="5">
    <location>
        <position position="320"/>
    </location>
</feature>
<dbReference type="CDD" id="cd05471">
    <property type="entry name" value="pepsin_like"/>
    <property type="match status" value="1"/>
</dbReference>
<proteinExistence type="inferred from homology"/>
<dbReference type="PROSITE" id="PS51767">
    <property type="entry name" value="PEPTIDASE_A1"/>
    <property type="match status" value="1"/>
</dbReference>
<organism evidence="5 6">
    <name type="scientific">Opisthorchis viverrini</name>
    <name type="common">Southeast Asian liver fluke</name>
    <dbReference type="NCBI Taxonomy" id="6198"/>
    <lineage>
        <taxon>Eukaryota</taxon>
        <taxon>Metazoa</taxon>
        <taxon>Spiralia</taxon>
        <taxon>Lophotrochozoa</taxon>
        <taxon>Platyhelminthes</taxon>
        <taxon>Trematoda</taxon>
        <taxon>Digenea</taxon>
        <taxon>Opisthorchiida</taxon>
        <taxon>Opisthorchiata</taxon>
        <taxon>Opisthorchiidae</taxon>
        <taxon>Opisthorchis</taxon>
    </lineage>
</organism>
<name>A0A074ZLS1_OPIVI</name>
<evidence type="ECO:0000256" key="1">
    <source>
        <dbReference type="ARBA" id="ARBA00007447"/>
    </source>
</evidence>
<dbReference type="InterPro" id="IPR033121">
    <property type="entry name" value="PEPTIDASE_A1"/>
</dbReference>
<dbReference type="SUPFAM" id="SSF50630">
    <property type="entry name" value="Acid proteases"/>
    <property type="match status" value="1"/>
</dbReference>
<dbReference type="PROSITE" id="PS00141">
    <property type="entry name" value="ASP_PROTEASE"/>
    <property type="match status" value="1"/>
</dbReference>
<dbReference type="RefSeq" id="XP_009168259.1">
    <property type="nucleotide sequence ID" value="XM_009169995.1"/>
</dbReference>
<dbReference type="Pfam" id="PF00026">
    <property type="entry name" value="Asp"/>
    <property type="match status" value="1"/>
</dbReference>
<dbReference type="InterPro" id="IPR001461">
    <property type="entry name" value="Aspartic_peptidase_A1"/>
</dbReference>
<dbReference type="CTD" id="20327847"/>
<accession>A0A074ZLS1</accession>
<dbReference type="PANTHER" id="PTHR47966">
    <property type="entry name" value="BETA-SITE APP-CLEAVING ENZYME, ISOFORM A-RELATED"/>
    <property type="match status" value="1"/>
</dbReference>
<dbReference type="GeneID" id="20327847"/>
<dbReference type="Proteomes" id="UP000054324">
    <property type="component" value="Unassembled WGS sequence"/>
</dbReference>
<keyword evidence="6" id="KW-1185">Reference proteome</keyword>
<evidence type="ECO:0000259" key="4">
    <source>
        <dbReference type="PROSITE" id="PS51767"/>
    </source>
</evidence>
<keyword evidence="3" id="KW-0378">Hydrolase</keyword>
<keyword evidence="3" id="KW-0645">Protease</keyword>
<dbReference type="EMBL" id="KL596709">
    <property type="protein sequence ID" value="KER28026.1"/>
    <property type="molecule type" value="Genomic_DNA"/>
</dbReference>
<dbReference type="InterPro" id="IPR021109">
    <property type="entry name" value="Peptidase_aspartic_dom_sf"/>
</dbReference>
<evidence type="ECO:0000313" key="5">
    <source>
        <dbReference type="EMBL" id="KER28026.1"/>
    </source>
</evidence>